<dbReference type="InterPro" id="IPR017853">
    <property type="entry name" value="GH"/>
</dbReference>
<dbReference type="SUPFAM" id="SSF51445">
    <property type="entry name" value="(Trans)glycosidases"/>
    <property type="match status" value="1"/>
</dbReference>
<accession>A0A8S5R645</accession>
<reference evidence="4" key="1">
    <citation type="journal article" date="2021" name="Proc. Natl. Acad. Sci. U.S.A.">
        <title>A Catalog of Tens of Thousands of Viruses from Human Metagenomes Reveals Hidden Associations with Chronic Diseases.</title>
        <authorList>
            <person name="Tisza M.J."/>
            <person name="Buck C.B."/>
        </authorList>
    </citation>
    <scope>NUCLEOTIDE SEQUENCE</scope>
    <source>
        <strain evidence="4">CtaCq7</strain>
    </source>
</reference>
<dbReference type="InterPro" id="IPR008979">
    <property type="entry name" value="Galactose-bd-like_sf"/>
</dbReference>
<feature type="domain" description="CBM-cenC" evidence="2">
    <location>
        <begin position="107"/>
        <end position="203"/>
    </location>
</feature>
<feature type="domain" description="DUF4832" evidence="3">
    <location>
        <begin position="523"/>
        <end position="686"/>
    </location>
</feature>
<organism evidence="4">
    <name type="scientific">Ackermannviridae sp. ctaCq7</name>
    <dbReference type="NCBI Taxonomy" id="2827294"/>
    <lineage>
        <taxon>Viruses</taxon>
        <taxon>Duplodnaviria</taxon>
        <taxon>Heunggongvirae</taxon>
        <taxon>Uroviricota</taxon>
        <taxon>Caudoviricetes</taxon>
        <taxon>Pantevenvirales</taxon>
        <taxon>Ackermannviridae</taxon>
    </lineage>
</organism>
<evidence type="ECO:0000313" key="4">
    <source>
        <dbReference type="EMBL" id="DAE26610.1"/>
    </source>
</evidence>
<dbReference type="InterPro" id="IPR032267">
    <property type="entry name" value="DUF4832"/>
</dbReference>
<dbReference type="Pfam" id="PF16116">
    <property type="entry name" value="DUF4832"/>
    <property type="match status" value="1"/>
</dbReference>
<evidence type="ECO:0000259" key="2">
    <source>
        <dbReference type="Pfam" id="PF02018"/>
    </source>
</evidence>
<evidence type="ECO:0008006" key="5">
    <source>
        <dbReference type="Google" id="ProtNLM"/>
    </source>
</evidence>
<sequence>MAQIDFTQIKNIYYKNIYIDNIFYKTIKLLEDEQKSKYPFKLNINNLDVIDIDSQNFDINIASTTYIKYKNYLNIIKGTNKEEELNKFFKNKQGGNLLKGTKDFSTNANWSSRESYIIENEEYEGSKVISMNTAWIPVGQKISVEAGKTYQFSAWIKTEKVNNDISAFINIEGGTIIVSDDYKGYHLTNQWVRYNYKFTAEKSGECLPRFEIPKIEQGQKVYFSKFMLTDGNDLYDWNDGIVTLPYEKEMVSKIFDDRPKVLKAVSDFVFYTVGIVTNLDKKIQEYIYKLDTKLIKIKEWLESNYSEIEINIRKFVEDKQEYTYKPTVSNPLIGYAPYGRWEQSLGGIDFNLVYCDMKWNEVQNNDENSYDWEKWEKLSLYQYWKNKGKHCVFRLLLDEPTTKKHHDVPNFIYKDRTLGKDYSHEYGKGWSPYYENQKFIDKLKVFVDKIAERYGNDPFISYIQLGVVGHWGEWHVNFDNNKVRKLPKMPILKKYVDMWVGKFPYAKIMMRRTFSPCKEYGLGTYNDMIGMPKDTQEWLDWIEKGGVYDQTDETDAIIPMPNIWDKYPIGGEFTSSLTMNEMLLQQLDRTKEMIRKSHHIFIGQKIPENDTKWNSQSKEISDMLGYRLFIKSSKINIDNIEIEIENRGISRFYHEWNFDLVIHDDLGNIIETKKINKPLVELNIETTKLIIPISLDPKNRYSLGIKDPMIKEYVIKFSNEGQDGENLFNIY</sequence>
<evidence type="ECO:0000259" key="3">
    <source>
        <dbReference type="Pfam" id="PF16116"/>
    </source>
</evidence>
<proteinExistence type="predicted"/>
<protein>
    <recommendedName>
        <fullName evidence="5">DUF4832 domain-containing protein</fullName>
    </recommendedName>
</protein>
<dbReference type="Gene3D" id="2.60.120.260">
    <property type="entry name" value="Galactose-binding domain-like"/>
    <property type="match status" value="1"/>
</dbReference>
<keyword evidence="1" id="KW-0378">Hydrolase</keyword>
<dbReference type="Pfam" id="PF02018">
    <property type="entry name" value="CBM_4_9"/>
    <property type="match status" value="1"/>
</dbReference>
<dbReference type="Gene3D" id="3.20.20.80">
    <property type="entry name" value="Glycosidases"/>
    <property type="match status" value="1"/>
</dbReference>
<name>A0A8S5R645_9CAUD</name>
<dbReference type="EMBL" id="BK015821">
    <property type="protein sequence ID" value="DAE26610.1"/>
    <property type="molecule type" value="Genomic_DNA"/>
</dbReference>
<dbReference type="InterPro" id="IPR003305">
    <property type="entry name" value="CenC_carb-bd"/>
</dbReference>
<evidence type="ECO:0000256" key="1">
    <source>
        <dbReference type="ARBA" id="ARBA00022801"/>
    </source>
</evidence>
<dbReference type="SUPFAM" id="SSF49785">
    <property type="entry name" value="Galactose-binding domain-like"/>
    <property type="match status" value="1"/>
</dbReference>
<dbReference type="GO" id="GO:0016798">
    <property type="term" value="F:hydrolase activity, acting on glycosyl bonds"/>
    <property type="evidence" value="ECO:0007669"/>
    <property type="project" value="InterPro"/>
</dbReference>